<keyword evidence="4" id="KW-0406">Ion transport</keyword>
<evidence type="ECO:0000313" key="9">
    <source>
        <dbReference type="RefSeq" id="XP_015190025.1"/>
    </source>
</evidence>
<dbReference type="InterPro" id="IPR007274">
    <property type="entry name" value="Cop_transporter"/>
</dbReference>
<keyword evidence="4" id="KW-0187">Copper transport</keyword>
<comment type="subcellular location">
    <subcellularLocation>
        <location evidence="4">Membrane</location>
        <topology evidence="4">Multi-pass membrane protein</topology>
    </subcellularLocation>
</comment>
<keyword evidence="4" id="KW-0813">Transport</keyword>
<sequence length="132" mass="15296">MDSMSFHGGVSSTILFEGWRTTDWIGMGWSMVGIVLLTMIYEGIKSYRDHLFTSTALESKKIKRTRRQMMFSAIHLTQVILHVIQMIIGYFLMLIFMTYNVWLCIAMVIGTGLGYWLFSWQKLDSENLDCCS</sequence>
<evidence type="ECO:0000256" key="2">
    <source>
        <dbReference type="ARBA" id="ARBA00022989"/>
    </source>
</evidence>
<keyword evidence="4" id="KW-0186">Copper</keyword>
<evidence type="ECO:0000313" key="6">
    <source>
        <dbReference type="RefSeq" id="XP_015189998.1"/>
    </source>
</evidence>
<reference evidence="6 7" key="1">
    <citation type="submission" date="2025-05" db="UniProtKB">
        <authorList>
            <consortium name="RefSeq"/>
        </authorList>
    </citation>
    <scope>IDENTIFICATION</scope>
    <source>
        <tissue evidence="6 7">Whole body</tissue>
    </source>
</reference>
<dbReference type="RefSeq" id="XP_015190016.1">
    <property type="nucleotide sequence ID" value="XM_015334530.1"/>
</dbReference>
<accession>A0ABM1JC47</accession>
<evidence type="ECO:0000256" key="3">
    <source>
        <dbReference type="ARBA" id="ARBA00023136"/>
    </source>
</evidence>
<feature type="transmembrane region" description="Helical" evidence="4">
    <location>
        <begin position="99"/>
        <end position="118"/>
    </location>
</feature>
<evidence type="ECO:0000313" key="10">
    <source>
        <dbReference type="RefSeq" id="XP_015190035.1"/>
    </source>
</evidence>
<keyword evidence="5" id="KW-1185">Reference proteome</keyword>
<dbReference type="Pfam" id="PF04145">
    <property type="entry name" value="Ctr"/>
    <property type="match status" value="1"/>
</dbReference>
<keyword evidence="3 4" id="KW-0472">Membrane</keyword>
<evidence type="ECO:0000313" key="5">
    <source>
        <dbReference type="Proteomes" id="UP000694924"/>
    </source>
</evidence>
<dbReference type="RefSeq" id="XP_015190025.1">
    <property type="nucleotide sequence ID" value="XM_015334539.1"/>
</dbReference>
<dbReference type="PANTHER" id="PTHR12483">
    <property type="entry name" value="SOLUTE CARRIER FAMILY 31 COPPER TRANSPORTERS"/>
    <property type="match status" value="1"/>
</dbReference>
<dbReference type="RefSeq" id="XP_015190006.1">
    <property type="nucleotide sequence ID" value="XM_015334520.1"/>
</dbReference>
<dbReference type="RefSeq" id="XP_015189998.1">
    <property type="nucleotide sequence ID" value="XM_015334512.1"/>
</dbReference>
<organism evidence="5 10">
    <name type="scientific">Polistes dominula</name>
    <name type="common">European paper wasp</name>
    <name type="synonym">Vespa dominula</name>
    <dbReference type="NCBI Taxonomy" id="743375"/>
    <lineage>
        <taxon>Eukaryota</taxon>
        <taxon>Metazoa</taxon>
        <taxon>Ecdysozoa</taxon>
        <taxon>Arthropoda</taxon>
        <taxon>Hexapoda</taxon>
        <taxon>Insecta</taxon>
        <taxon>Pterygota</taxon>
        <taxon>Neoptera</taxon>
        <taxon>Endopterygota</taxon>
        <taxon>Hymenoptera</taxon>
        <taxon>Apocrita</taxon>
        <taxon>Aculeata</taxon>
        <taxon>Vespoidea</taxon>
        <taxon>Vespidae</taxon>
        <taxon>Polistinae</taxon>
        <taxon>Polistini</taxon>
        <taxon>Polistes</taxon>
    </lineage>
</organism>
<evidence type="ECO:0000313" key="7">
    <source>
        <dbReference type="RefSeq" id="XP_015190006.1"/>
    </source>
</evidence>
<evidence type="ECO:0000256" key="4">
    <source>
        <dbReference type="RuleBase" id="RU367022"/>
    </source>
</evidence>
<gene>
    <name evidence="6 7 8 9 10" type="primary">LOC107073803</name>
</gene>
<evidence type="ECO:0000256" key="1">
    <source>
        <dbReference type="ARBA" id="ARBA00022692"/>
    </source>
</evidence>
<dbReference type="GeneID" id="107073803"/>
<evidence type="ECO:0000313" key="8">
    <source>
        <dbReference type="RefSeq" id="XP_015190016.1"/>
    </source>
</evidence>
<feature type="transmembrane region" description="Helical" evidence="4">
    <location>
        <begin position="24"/>
        <end position="44"/>
    </location>
</feature>
<dbReference type="RefSeq" id="XP_015190035.1">
    <property type="nucleotide sequence ID" value="XM_015334549.1"/>
</dbReference>
<keyword evidence="1 4" id="KW-0812">Transmembrane</keyword>
<feature type="transmembrane region" description="Helical" evidence="4">
    <location>
        <begin position="69"/>
        <end position="93"/>
    </location>
</feature>
<keyword evidence="2 4" id="KW-1133">Transmembrane helix</keyword>
<dbReference type="PANTHER" id="PTHR12483:SF115">
    <property type="entry name" value="COPPER TRANSPORT PROTEIN"/>
    <property type="match status" value="1"/>
</dbReference>
<dbReference type="Proteomes" id="UP000694924">
    <property type="component" value="Unplaced"/>
</dbReference>
<proteinExistence type="inferred from homology"/>
<comment type="similarity">
    <text evidence="4">Belongs to the copper transporter (Ctr) (TC 1.A.56) family. SLC31A subfamily.</text>
</comment>
<protein>
    <recommendedName>
        <fullName evidence="4">Copper transport protein</fullName>
    </recommendedName>
</protein>
<name>A0ABM1JC47_POLDO</name>